<evidence type="ECO:0000313" key="1">
    <source>
        <dbReference type="EMBL" id="BDP40589.1"/>
    </source>
</evidence>
<organism evidence="1 2">
    <name type="scientific">Deinococcus aetherius</name>
    <dbReference type="NCBI Taxonomy" id="200252"/>
    <lineage>
        <taxon>Bacteria</taxon>
        <taxon>Thermotogati</taxon>
        <taxon>Deinococcota</taxon>
        <taxon>Deinococci</taxon>
        <taxon>Deinococcales</taxon>
        <taxon>Deinococcaceae</taxon>
        <taxon>Deinococcus</taxon>
    </lineage>
</organism>
<dbReference type="Proteomes" id="UP001064971">
    <property type="component" value="Chromosome"/>
</dbReference>
<evidence type="ECO:0000313" key="2">
    <source>
        <dbReference type="Proteomes" id="UP001064971"/>
    </source>
</evidence>
<keyword evidence="2" id="KW-1185">Reference proteome</keyword>
<gene>
    <name evidence="1" type="ORF">DAETH_05580</name>
</gene>
<accession>A0ABM8AAH3</accession>
<reference evidence="1" key="1">
    <citation type="submission" date="2022-07" db="EMBL/GenBank/DDBJ databases">
        <title>Complete Genome Sequence of the Radioresistant Bacterium Deinococcus aetherius ST0316, Isolated from the Air Dust collected in Lower Stratosphere above Japan.</title>
        <authorList>
            <person name="Satoh K."/>
            <person name="Hagiwara K."/>
            <person name="Katsumata K."/>
            <person name="Kubo A."/>
            <person name="Yokobori S."/>
            <person name="Yamagishi A."/>
            <person name="Oono Y."/>
            <person name="Narumi I."/>
        </authorList>
    </citation>
    <scope>NUCLEOTIDE SEQUENCE</scope>
    <source>
        <strain evidence="1">ST0316</strain>
    </source>
</reference>
<dbReference type="EMBL" id="AP026560">
    <property type="protein sequence ID" value="BDP40589.1"/>
    <property type="molecule type" value="Genomic_DNA"/>
</dbReference>
<sequence>MNERGLQVGYPPLHVGEVCHAHVAVAWKHVVIGENGEPDVATWIAVDLAPTQTVRVVYPHLFDG</sequence>
<proteinExistence type="predicted"/>
<protein>
    <submittedName>
        <fullName evidence="1">Uncharacterized protein</fullName>
    </submittedName>
</protein>
<name>A0ABM8AAH3_9DEIO</name>